<dbReference type="PANTHER" id="PTHR45138:SF9">
    <property type="entry name" value="DIGUANYLATE CYCLASE DGCM-RELATED"/>
    <property type="match status" value="1"/>
</dbReference>
<keyword evidence="3" id="KW-0175">Coiled coil</keyword>
<name>A0A139BY84_9PROT</name>
<dbReference type="SMART" id="SM00267">
    <property type="entry name" value="GGDEF"/>
    <property type="match status" value="1"/>
</dbReference>
<reference evidence="6 7" key="1">
    <citation type="submission" date="2016-02" db="EMBL/GenBank/DDBJ databases">
        <authorList>
            <person name="Wen L."/>
            <person name="He K."/>
            <person name="Yang H."/>
        </authorList>
    </citation>
    <scope>NUCLEOTIDE SEQUENCE [LARGE SCALE GENOMIC DNA]</scope>
    <source>
        <strain evidence="6">ShG14-8</strain>
    </source>
</reference>
<dbReference type="InterPro" id="IPR000160">
    <property type="entry name" value="GGDEF_dom"/>
</dbReference>
<dbReference type="GO" id="GO:0052621">
    <property type="term" value="F:diguanylate cyclase activity"/>
    <property type="evidence" value="ECO:0007669"/>
    <property type="project" value="UniProtKB-EC"/>
</dbReference>
<dbReference type="AlphaFoldDB" id="A0A139BY84"/>
<dbReference type="Proteomes" id="UP000070578">
    <property type="component" value="Unassembled WGS sequence"/>
</dbReference>
<evidence type="ECO:0000256" key="2">
    <source>
        <dbReference type="ARBA" id="ARBA00034247"/>
    </source>
</evidence>
<feature type="compositionally biased region" description="Low complexity" evidence="4">
    <location>
        <begin position="176"/>
        <end position="198"/>
    </location>
</feature>
<feature type="domain" description="GGDEF" evidence="5">
    <location>
        <begin position="463"/>
        <end position="594"/>
    </location>
</feature>
<reference evidence="6 7" key="2">
    <citation type="submission" date="2016-03" db="EMBL/GenBank/DDBJ databases">
        <title>New uncultured bacterium of the family Gallionellaceae from acid mine drainage: description and reconstruction of genome based on metagenomic analysis of microbial community.</title>
        <authorList>
            <person name="Kadnikov V."/>
            <person name="Ivasenko D."/>
            <person name="Beletsky A."/>
            <person name="Mardanov A."/>
            <person name="Danilova E."/>
            <person name="Pimenov N."/>
            <person name="Karnachuk O."/>
            <person name="Ravin N."/>
        </authorList>
    </citation>
    <scope>NUCLEOTIDE SEQUENCE [LARGE SCALE GENOMIC DNA]</scope>
    <source>
        <strain evidence="6">ShG14-8</strain>
    </source>
</reference>
<dbReference type="NCBIfam" id="TIGR00254">
    <property type="entry name" value="GGDEF"/>
    <property type="match status" value="1"/>
</dbReference>
<organism evidence="6 7">
    <name type="scientific">Candidatus Gallionella acididurans</name>
    <dbReference type="NCBI Taxonomy" id="1796491"/>
    <lineage>
        <taxon>Bacteria</taxon>
        <taxon>Pseudomonadati</taxon>
        <taxon>Pseudomonadota</taxon>
        <taxon>Betaproteobacteria</taxon>
        <taxon>Nitrosomonadales</taxon>
        <taxon>Gallionellaceae</taxon>
        <taxon>Gallionella</taxon>
    </lineage>
</organism>
<dbReference type="PROSITE" id="PS50887">
    <property type="entry name" value="GGDEF"/>
    <property type="match status" value="1"/>
</dbReference>
<dbReference type="GO" id="GO:1902201">
    <property type="term" value="P:negative regulation of bacterial-type flagellum-dependent cell motility"/>
    <property type="evidence" value="ECO:0007669"/>
    <property type="project" value="TreeGrafter"/>
</dbReference>
<dbReference type="InterPro" id="IPR043128">
    <property type="entry name" value="Rev_trsase/Diguanyl_cyclase"/>
</dbReference>
<dbReference type="Gene3D" id="3.30.70.270">
    <property type="match status" value="1"/>
</dbReference>
<protein>
    <recommendedName>
        <fullName evidence="1">diguanylate cyclase</fullName>
        <ecNumber evidence="1">2.7.7.65</ecNumber>
    </recommendedName>
</protein>
<feature type="coiled-coil region" evidence="3">
    <location>
        <begin position="405"/>
        <end position="432"/>
    </location>
</feature>
<evidence type="ECO:0000256" key="4">
    <source>
        <dbReference type="SAM" id="MobiDB-lite"/>
    </source>
</evidence>
<evidence type="ECO:0000313" key="6">
    <source>
        <dbReference type="EMBL" id="KXS33705.1"/>
    </source>
</evidence>
<evidence type="ECO:0000256" key="1">
    <source>
        <dbReference type="ARBA" id="ARBA00012528"/>
    </source>
</evidence>
<evidence type="ECO:0000256" key="3">
    <source>
        <dbReference type="SAM" id="Coils"/>
    </source>
</evidence>
<dbReference type="Pfam" id="PF00990">
    <property type="entry name" value="GGDEF"/>
    <property type="match status" value="1"/>
</dbReference>
<dbReference type="InterPro" id="IPR050469">
    <property type="entry name" value="Diguanylate_Cyclase"/>
</dbReference>
<dbReference type="CDD" id="cd01949">
    <property type="entry name" value="GGDEF"/>
    <property type="match status" value="1"/>
</dbReference>
<feature type="compositionally biased region" description="Polar residues" evidence="4">
    <location>
        <begin position="161"/>
        <end position="170"/>
    </location>
</feature>
<dbReference type="EC" id="2.7.7.65" evidence="1"/>
<dbReference type="PANTHER" id="PTHR45138">
    <property type="entry name" value="REGULATORY COMPONENTS OF SENSORY TRANSDUCTION SYSTEM"/>
    <property type="match status" value="1"/>
</dbReference>
<evidence type="ECO:0000259" key="5">
    <source>
        <dbReference type="PROSITE" id="PS50887"/>
    </source>
</evidence>
<proteinExistence type="predicted"/>
<feature type="region of interest" description="Disordered" evidence="4">
    <location>
        <begin position="161"/>
        <end position="198"/>
    </location>
</feature>
<dbReference type="EMBL" id="LSLI01000002">
    <property type="protein sequence ID" value="KXS33705.1"/>
    <property type="molecule type" value="Genomic_DNA"/>
</dbReference>
<evidence type="ECO:0000313" key="7">
    <source>
        <dbReference type="Proteomes" id="UP000070578"/>
    </source>
</evidence>
<sequence>MSNQFTNPSEIARETLKALALRKTPPTPANYGKIYAEISGVAEEENDDAQQVLRSIADLLHKQTGKSAAAGHQLKKSLAAKDWQNYLAELEKLLPLSKEGGALPPSWSELIRDLLRQLETPHKGLTITRKKEGLETVLNRFAGNPENLFEKLNGLVRSWTVTPSSSSGTTEPLADTPPVAAGASTPATSSTHSSTTGVGMDSQLRELLAQTLESILITQPEFSAEVNSFAQQIRAATDYDQITSLAKQLRQFWIKMELRGGDKVKIQEGLVRLLRLLVENVGELVEDEEWLHGQIATLQGIVANPIDKRIIADAERSLRDAIIKQSLLKQSLTDAKITLKSLMTTFIDRLGELTKSTGDYHHKIESYSQKIGKTNNITELSHLLDDIMQDTRIIQASALRSHEELLTTRKQVQESEDKIRKLEQELEQVSELVYEDQLTGTLNRRGLDEAFAREATRADRGEAPLCVALLDIDNFKRLNDTLGHQAGDHALIHLSSVIKETLRPSDSVARYGGEEFVIILPDTDIANAEFIITRLQRELTKKFFLHENDRILITFSAGITLRAPQEDQENVLGRADKAMYQAKKVGKNQVMVAR</sequence>
<comment type="caution">
    <text evidence="6">The sequence shown here is derived from an EMBL/GenBank/DDBJ whole genome shotgun (WGS) entry which is preliminary data.</text>
</comment>
<comment type="catalytic activity">
    <reaction evidence="2">
        <text>2 GTP = 3',3'-c-di-GMP + 2 diphosphate</text>
        <dbReference type="Rhea" id="RHEA:24898"/>
        <dbReference type="ChEBI" id="CHEBI:33019"/>
        <dbReference type="ChEBI" id="CHEBI:37565"/>
        <dbReference type="ChEBI" id="CHEBI:58805"/>
        <dbReference type="EC" id="2.7.7.65"/>
    </reaction>
</comment>
<dbReference type="InterPro" id="IPR029787">
    <property type="entry name" value="Nucleotide_cyclase"/>
</dbReference>
<accession>A0A139BY84</accession>
<gene>
    <name evidence="6" type="ORF">AWT59_0095</name>
</gene>
<dbReference type="GO" id="GO:0005886">
    <property type="term" value="C:plasma membrane"/>
    <property type="evidence" value="ECO:0007669"/>
    <property type="project" value="TreeGrafter"/>
</dbReference>
<dbReference type="FunFam" id="3.30.70.270:FF:000001">
    <property type="entry name" value="Diguanylate cyclase domain protein"/>
    <property type="match status" value="1"/>
</dbReference>
<dbReference type="SUPFAM" id="SSF55073">
    <property type="entry name" value="Nucleotide cyclase"/>
    <property type="match status" value="1"/>
</dbReference>
<dbReference type="GO" id="GO:0043709">
    <property type="term" value="P:cell adhesion involved in single-species biofilm formation"/>
    <property type="evidence" value="ECO:0007669"/>
    <property type="project" value="TreeGrafter"/>
</dbReference>
<dbReference type="PATRIC" id="fig|1796491.3.peg.105"/>